<dbReference type="AlphaFoldDB" id="A0A7J7PC23"/>
<protein>
    <submittedName>
        <fullName evidence="3">Uncharacterized protein</fullName>
    </submittedName>
</protein>
<feature type="compositionally biased region" description="Low complexity" evidence="1">
    <location>
        <begin position="133"/>
        <end position="144"/>
    </location>
</feature>
<accession>A0A7J7PC23</accession>
<dbReference type="OrthoDB" id="1934346at2759"/>
<dbReference type="EMBL" id="JACGCM010000032">
    <property type="protein sequence ID" value="KAF6176870.1"/>
    <property type="molecule type" value="Genomic_DNA"/>
</dbReference>
<proteinExistence type="predicted"/>
<evidence type="ECO:0000313" key="3">
    <source>
        <dbReference type="EMBL" id="KAF6176870.1"/>
    </source>
</evidence>
<organism evidence="3 4">
    <name type="scientific">Kingdonia uniflora</name>
    <dbReference type="NCBI Taxonomy" id="39325"/>
    <lineage>
        <taxon>Eukaryota</taxon>
        <taxon>Viridiplantae</taxon>
        <taxon>Streptophyta</taxon>
        <taxon>Embryophyta</taxon>
        <taxon>Tracheophyta</taxon>
        <taxon>Spermatophyta</taxon>
        <taxon>Magnoliopsida</taxon>
        <taxon>Ranunculales</taxon>
        <taxon>Circaeasteraceae</taxon>
        <taxon>Kingdonia</taxon>
    </lineage>
</organism>
<evidence type="ECO:0000256" key="2">
    <source>
        <dbReference type="SAM" id="SignalP"/>
    </source>
</evidence>
<feature type="region of interest" description="Disordered" evidence="1">
    <location>
        <begin position="117"/>
        <end position="144"/>
    </location>
</feature>
<gene>
    <name evidence="3" type="ORF">GIB67_026557</name>
</gene>
<name>A0A7J7PC23_9MAGN</name>
<reference evidence="3 4" key="1">
    <citation type="journal article" date="2020" name="IScience">
        <title>Genome Sequencing of the Endangered Kingdonia uniflora (Circaeasteraceae, Ranunculales) Reveals Potential Mechanisms of Evolutionary Specialization.</title>
        <authorList>
            <person name="Sun Y."/>
            <person name="Deng T."/>
            <person name="Zhang A."/>
            <person name="Moore M.J."/>
            <person name="Landis J.B."/>
            <person name="Lin N."/>
            <person name="Zhang H."/>
            <person name="Zhang X."/>
            <person name="Huang J."/>
            <person name="Zhang X."/>
            <person name="Sun H."/>
            <person name="Wang H."/>
        </authorList>
    </citation>
    <scope>NUCLEOTIDE SEQUENCE [LARGE SCALE GENOMIC DNA]</scope>
    <source>
        <strain evidence="3">TB1705</strain>
        <tissue evidence="3">Leaf</tissue>
    </source>
</reference>
<feature type="chain" id="PRO_5029529539" evidence="2">
    <location>
        <begin position="23"/>
        <end position="591"/>
    </location>
</feature>
<feature type="region of interest" description="Disordered" evidence="1">
    <location>
        <begin position="329"/>
        <end position="348"/>
    </location>
</feature>
<dbReference type="Proteomes" id="UP000541444">
    <property type="component" value="Unassembled WGS sequence"/>
</dbReference>
<comment type="caution">
    <text evidence="3">The sequence shown here is derived from an EMBL/GenBank/DDBJ whole genome shotgun (WGS) entry which is preliminary data.</text>
</comment>
<evidence type="ECO:0000313" key="4">
    <source>
        <dbReference type="Proteomes" id="UP000541444"/>
    </source>
</evidence>
<feature type="compositionally biased region" description="Polar residues" evidence="1">
    <location>
        <begin position="374"/>
        <end position="391"/>
    </location>
</feature>
<keyword evidence="4" id="KW-1185">Reference proteome</keyword>
<keyword evidence="2" id="KW-0732">Signal</keyword>
<sequence length="591" mass="66630">MVLIGTSAILLFLTLVHRSTFADDESDVENAFKRAMPWLGDDFGIKDVQNSIFSGLNLVQWMSMQQSPQFSAAQSGLFPSMPSSASLQNNITTNDPSKILDFESHSLSLPKFQFNAPKINPHVNPSTLMWSHQQQQQQQRQTLINPQQQLQQQQQQYEQLQQQQQQQQQHQQQKQQKRQEEQQQQKQQQLRSDISNNGVIAPTQILSQNMQQLIAHPDLQQHQLSNTLPQQNLYSSKQNNLQSASSLQVFQFQSQVEQQQNLMQTHLQQEHGLQVQLPLPQHQLQLQLQLLQKLQHQKQLVSQSQLPQQQQTQENLFFQQQYPLQQQQVSNHTDLSSSLQSQQQQISSDKYLVQQNQPMPIKAHSGFTDGDAPSCSTSPSTNNCKIPPSNFLNRTRQGSAAFAEDMVPRSAVQRKSDVPIKHEHPSLKEPDHLLNRGSITDPLEASSSATSYCLDGGSLHQNFSLPNFCLDGKAHGDTSNNLLFGVNIDGLTPDTLLSRRFSPEKDLQNLISCYGGTQRDIETELSTAAISSQLFGVPDMSFNPGCSSDLAINEAGVLSRELWANQTSQCMRTFTKGKLLQVKGNHCRGLM</sequence>
<feature type="region of interest" description="Disordered" evidence="1">
    <location>
        <begin position="415"/>
        <end position="434"/>
    </location>
</feature>
<feature type="compositionally biased region" description="Low complexity" evidence="1">
    <location>
        <begin position="335"/>
        <end position="348"/>
    </location>
</feature>
<feature type="compositionally biased region" description="Polar residues" evidence="1">
    <location>
        <begin position="123"/>
        <end position="132"/>
    </location>
</feature>
<evidence type="ECO:0000256" key="1">
    <source>
        <dbReference type="SAM" id="MobiDB-lite"/>
    </source>
</evidence>
<feature type="region of interest" description="Disordered" evidence="1">
    <location>
        <begin position="174"/>
        <end position="196"/>
    </location>
</feature>
<feature type="region of interest" description="Disordered" evidence="1">
    <location>
        <begin position="368"/>
        <end position="391"/>
    </location>
</feature>
<feature type="signal peptide" evidence="2">
    <location>
        <begin position="1"/>
        <end position="22"/>
    </location>
</feature>